<accession>A0AAP3XRZ0</accession>
<dbReference type="AlphaFoldDB" id="A0AAP3XRZ0"/>
<comment type="caution">
    <text evidence="1">The sequence shown here is derived from an EMBL/GenBank/DDBJ whole genome shotgun (WGS) entry which is preliminary data.</text>
</comment>
<evidence type="ECO:0000313" key="2">
    <source>
        <dbReference type="Proteomes" id="UP001301140"/>
    </source>
</evidence>
<dbReference type="Proteomes" id="UP001301140">
    <property type="component" value="Unassembled WGS sequence"/>
</dbReference>
<sequence>NALELRVLDAALEGARALRGCHPVEQTNPSLDMAGQLAQLEAAADTERAMARHLALRGAGGKDEPEARAPFALNRAQRRQMEARQRQAACG</sequence>
<keyword evidence="2" id="KW-1185">Reference proteome</keyword>
<dbReference type="EMBL" id="JARGEQ010000102">
    <property type="protein sequence ID" value="MDF1586951.1"/>
    <property type="molecule type" value="Genomic_DNA"/>
</dbReference>
<reference evidence="1 2" key="1">
    <citation type="submission" date="2023-03" db="EMBL/GenBank/DDBJ databases">
        <title>YIM 152171 draft genome.</title>
        <authorList>
            <person name="Yang Z."/>
        </authorList>
    </citation>
    <scope>NUCLEOTIDE SEQUENCE [LARGE SCALE GENOMIC DNA]</scope>
    <source>
        <strain evidence="1 2">YIM 152171</strain>
    </source>
</reference>
<protein>
    <submittedName>
        <fullName evidence="1">Uncharacterized protein</fullName>
    </submittedName>
</protein>
<evidence type="ECO:0000313" key="1">
    <source>
        <dbReference type="EMBL" id="MDF1586951.1"/>
    </source>
</evidence>
<name>A0AAP3XRZ0_9PROT</name>
<proteinExistence type="predicted"/>
<feature type="non-terminal residue" evidence="1">
    <location>
        <position position="1"/>
    </location>
</feature>
<organism evidence="1 2">
    <name type="scientific">Marinimicrococcus flavescens</name>
    <dbReference type="NCBI Taxonomy" id="3031815"/>
    <lineage>
        <taxon>Bacteria</taxon>
        <taxon>Pseudomonadati</taxon>
        <taxon>Pseudomonadota</taxon>
        <taxon>Alphaproteobacteria</taxon>
        <taxon>Geminicoccales</taxon>
        <taxon>Geminicoccaceae</taxon>
        <taxon>Marinimicrococcus</taxon>
    </lineage>
</organism>
<dbReference type="RefSeq" id="WP_327789373.1">
    <property type="nucleotide sequence ID" value="NZ_JARGEQ010000102.1"/>
</dbReference>
<gene>
    <name evidence="1" type="ORF">PZ740_11240</name>
</gene>